<gene>
    <name evidence="1" type="ORF">BGZ97_008948</name>
</gene>
<comment type="caution">
    <text evidence="1">The sequence shown here is derived from an EMBL/GenBank/DDBJ whole genome shotgun (WGS) entry which is preliminary data.</text>
</comment>
<accession>A0A9P6RCB1</accession>
<feature type="non-terminal residue" evidence="1">
    <location>
        <position position="52"/>
    </location>
</feature>
<evidence type="ECO:0000313" key="1">
    <source>
        <dbReference type="EMBL" id="KAG0314794.1"/>
    </source>
</evidence>
<dbReference type="Proteomes" id="UP000823405">
    <property type="component" value="Unassembled WGS sequence"/>
</dbReference>
<name>A0A9P6RCB1_9FUNG</name>
<evidence type="ECO:0000313" key="2">
    <source>
        <dbReference type="Proteomes" id="UP000823405"/>
    </source>
</evidence>
<keyword evidence="2" id="KW-1185">Reference proteome</keyword>
<proteinExistence type="predicted"/>
<organism evidence="1 2">
    <name type="scientific">Linnemannia gamsii</name>
    <dbReference type="NCBI Taxonomy" id="64522"/>
    <lineage>
        <taxon>Eukaryota</taxon>
        <taxon>Fungi</taxon>
        <taxon>Fungi incertae sedis</taxon>
        <taxon>Mucoromycota</taxon>
        <taxon>Mortierellomycotina</taxon>
        <taxon>Mortierellomycetes</taxon>
        <taxon>Mortierellales</taxon>
        <taxon>Mortierellaceae</taxon>
        <taxon>Linnemannia</taxon>
    </lineage>
</organism>
<dbReference type="AlphaFoldDB" id="A0A9P6RCB1"/>
<dbReference type="EMBL" id="JAAAIN010000418">
    <property type="protein sequence ID" value="KAG0314794.1"/>
    <property type="molecule type" value="Genomic_DNA"/>
</dbReference>
<protein>
    <submittedName>
        <fullName evidence="1">Uncharacterized protein</fullName>
    </submittedName>
</protein>
<sequence>MCKLEKKIPKTDGGHISIQIHVEHDEVDIDGKATLTIKTSSSTGQPDPGAVK</sequence>
<reference evidence="1" key="1">
    <citation type="journal article" date="2020" name="Fungal Divers.">
        <title>Resolving the Mortierellaceae phylogeny through synthesis of multi-gene phylogenetics and phylogenomics.</title>
        <authorList>
            <person name="Vandepol N."/>
            <person name="Liber J."/>
            <person name="Desiro A."/>
            <person name="Na H."/>
            <person name="Kennedy M."/>
            <person name="Barry K."/>
            <person name="Grigoriev I.V."/>
            <person name="Miller A.N."/>
            <person name="O'Donnell K."/>
            <person name="Stajich J.E."/>
            <person name="Bonito G."/>
        </authorList>
    </citation>
    <scope>NUCLEOTIDE SEQUENCE</scope>
    <source>
        <strain evidence="1">NVP60</strain>
    </source>
</reference>